<reference evidence="3 4" key="1">
    <citation type="journal article" date="2013" name="Curr. Biol.">
        <title>The Genome of the Foraminiferan Reticulomyxa filosa.</title>
        <authorList>
            <person name="Glockner G."/>
            <person name="Hulsmann N."/>
            <person name="Schleicher M."/>
            <person name="Noegel A.A."/>
            <person name="Eichinger L."/>
            <person name="Gallinger C."/>
            <person name="Pawlowski J."/>
            <person name="Sierra R."/>
            <person name="Euteneuer U."/>
            <person name="Pillet L."/>
            <person name="Moustafa A."/>
            <person name="Platzer M."/>
            <person name="Groth M."/>
            <person name="Szafranski K."/>
            <person name="Schliwa M."/>
        </authorList>
    </citation>
    <scope>NUCLEOTIDE SEQUENCE [LARGE SCALE GENOMIC DNA]</scope>
</reference>
<comment type="caution">
    <text evidence="3">The sequence shown here is derived from an EMBL/GenBank/DDBJ whole genome shotgun (WGS) entry which is preliminary data.</text>
</comment>
<comment type="similarity">
    <text evidence="1">Belongs to the sulfatase family.</text>
</comment>
<gene>
    <name evidence="3" type="ORF">RFI_26211</name>
</gene>
<dbReference type="GO" id="GO:0008449">
    <property type="term" value="F:N-acetylglucosamine-6-sulfatase activity"/>
    <property type="evidence" value="ECO:0007669"/>
    <property type="project" value="TreeGrafter"/>
</dbReference>
<dbReference type="Proteomes" id="UP000023152">
    <property type="component" value="Unassembled WGS sequence"/>
</dbReference>
<feature type="domain" description="Sulfatase N-terminal" evidence="2">
    <location>
        <begin position="51"/>
        <end position="196"/>
    </location>
</feature>
<dbReference type="Pfam" id="PF00884">
    <property type="entry name" value="Sulfatase"/>
    <property type="match status" value="1"/>
</dbReference>
<feature type="non-terminal residue" evidence="3">
    <location>
        <position position="1"/>
    </location>
</feature>
<evidence type="ECO:0000256" key="1">
    <source>
        <dbReference type="ARBA" id="ARBA00008779"/>
    </source>
</evidence>
<accession>X6MDP5</accession>
<evidence type="ECO:0000313" key="4">
    <source>
        <dbReference type="Proteomes" id="UP000023152"/>
    </source>
</evidence>
<dbReference type="InterPro" id="IPR000917">
    <property type="entry name" value="Sulfatase_N"/>
</dbReference>
<dbReference type="OrthoDB" id="96314at2759"/>
<dbReference type="GO" id="GO:0005539">
    <property type="term" value="F:glycosaminoglycan binding"/>
    <property type="evidence" value="ECO:0007669"/>
    <property type="project" value="TreeGrafter"/>
</dbReference>
<protein>
    <recommendedName>
        <fullName evidence="2">Sulfatase N-terminal domain-containing protein</fullName>
    </recommendedName>
</protein>
<dbReference type="EMBL" id="ASPP01022695">
    <property type="protein sequence ID" value="ETO11165.1"/>
    <property type="molecule type" value="Genomic_DNA"/>
</dbReference>
<evidence type="ECO:0000259" key="2">
    <source>
        <dbReference type="Pfam" id="PF00884"/>
    </source>
</evidence>
<dbReference type="PANTHER" id="PTHR43108">
    <property type="entry name" value="N-ACETYLGLUCOSAMINE-6-SULFATASE FAMILY MEMBER"/>
    <property type="match status" value="1"/>
</dbReference>
<sequence length="213" mass="25183">YYKYQTTNENWEDKHHGGVYSKDYLTDNIKKWALEFLMRYQNFRNTYLHKEVSQVAPFLMVLSVPAAHNPFIPAPQYANISHLFPQAPRTPNFGRCGTQNHDKHIPVRGTPCLDRSKVDHIDICFRERLGTLMSVDDLVYEVHEFIDKVMNLSNQTYFVFTSDNGYHLGQNSLMYEKRQPYETDIRVPFYVKGPGLFFFFSQKKKKKRARIEI</sequence>
<dbReference type="InterPro" id="IPR017850">
    <property type="entry name" value="Alkaline_phosphatase_core_sf"/>
</dbReference>
<dbReference type="AlphaFoldDB" id="X6MDP5"/>
<dbReference type="PANTHER" id="PTHR43108:SF8">
    <property type="entry name" value="SD21168P"/>
    <property type="match status" value="1"/>
</dbReference>
<name>X6MDP5_RETFI</name>
<dbReference type="SUPFAM" id="SSF53649">
    <property type="entry name" value="Alkaline phosphatase-like"/>
    <property type="match status" value="1"/>
</dbReference>
<proteinExistence type="inferred from homology"/>
<organism evidence="3 4">
    <name type="scientific">Reticulomyxa filosa</name>
    <dbReference type="NCBI Taxonomy" id="46433"/>
    <lineage>
        <taxon>Eukaryota</taxon>
        <taxon>Sar</taxon>
        <taxon>Rhizaria</taxon>
        <taxon>Retaria</taxon>
        <taxon>Foraminifera</taxon>
        <taxon>Monothalamids</taxon>
        <taxon>Reticulomyxidae</taxon>
        <taxon>Reticulomyxa</taxon>
    </lineage>
</organism>
<evidence type="ECO:0000313" key="3">
    <source>
        <dbReference type="EMBL" id="ETO11165.1"/>
    </source>
</evidence>
<keyword evidence="4" id="KW-1185">Reference proteome</keyword>
<dbReference type="Gene3D" id="3.40.720.10">
    <property type="entry name" value="Alkaline Phosphatase, subunit A"/>
    <property type="match status" value="1"/>
</dbReference>